<dbReference type="AlphaFoldDB" id="A0AAN8TNH3"/>
<evidence type="ECO:0000313" key="2">
    <source>
        <dbReference type="EMBL" id="KAK6788302.1"/>
    </source>
</evidence>
<gene>
    <name evidence="2" type="ORF">RDI58_016827</name>
</gene>
<dbReference type="Proteomes" id="UP001371456">
    <property type="component" value="Unassembled WGS sequence"/>
</dbReference>
<sequence length="26" mass="2922">MVQSYDPTDNGDWPLGAMHSQNRSKS</sequence>
<protein>
    <submittedName>
        <fullName evidence="2">Uncharacterized protein</fullName>
    </submittedName>
</protein>
<evidence type="ECO:0000313" key="3">
    <source>
        <dbReference type="Proteomes" id="UP001371456"/>
    </source>
</evidence>
<accession>A0AAN8TNH3</accession>
<dbReference type="EMBL" id="JBANQN010000006">
    <property type="protein sequence ID" value="KAK6788302.1"/>
    <property type="molecule type" value="Genomic_DNA"/>
</dbReference>
<name>A0AAN8TNH3_SOLBU</name>
<keyword evidence="3" id="KW-1185">Reference proteome</keyword>
<comment type="caution">
    <text evidence="2">The sequence shown here is derived from an EMBL/GenBank/DDBJ whole genome shotgun (WGS) entry which is preliminary data.</text>
</comment>
<proteinExistence type="predicted"/>
<organism evidence="2 3">
    <name type="scientific">Solanum bulbocastanum</name>
    <name type="common">Wild potato</name>
    <dbReference type="NCBI Taxonomy" id="147425"/>
    <lineage>
        <taxon>Eukaryota</taxon>
        <taxon>Viridiplantae</taxon>
        <taxon>Streptophyta</taxon>
        <taxon>Embryophyta</taxon>
        <taxon>Tracheophyta</taxon>
        <taxon>Spermatophyta</taxon>
        <taxon>Magnoliopsida</taxon>
        <taxon>eudicotyledons</taxon>
        <taxon>Gunneridae</taxon>
        <taxon>Pentapetalae</taxon>
        <taxon>asterids</taxon>
        <taxon>lamiids</taxon>
        <taxon>Solanales</taxon>
        <taxon>Solanaceae</taxon>
        <taxon>Solanoideae</taxon>
        <taxon>Solaneae</taxon>
        <taxon>Solanum</taxon>
    </lineage>
</organism>
<reference evidence="2 3" key="1">
    <citation type="submission" date="2024-02" db="EMBL/GenBank/DDBJ databases">
        <title>de novo genome assembly of Solanum bulbocastanum strain 11H21.</title>
        <authorList>
            <person name="Hosaka A.J."/>
        </authorList>
    </citation>
    <scope>NUCLEOTIDE SEQUENCE [LARGE SCALE GENOMIC DNA]</scope>
    <source>
        <tissue evidence="2">Young leaves</tissue>
    </source>
</reference>
<evidence type="ECO:0000256" key="1">
    <source>
        <dbReference type="SAM" id="MobiDB-lite"/>
    </source>
</evidence>
<feature type="region of interest" description="Disordered" evidence="1">
    <location>
        <begin position="1"/>
        <end position="26"/>
    </location>
</feature>